<dbReference type="EMBL" id="FQZY01000067">
    <property type="protein sequence ID" value="SHK64598.1"/>
    <property type="molecule type" value="Genomic_DNA"/>
</dbReference>
<accession>A0A1M6U691</accession>
<keyword evidence="2" id="KW-1185">Reference proteome</keyword>
<organism evidence="1 2">
    <name type="scientific">Hespellia stercorisuis DSM 15480</name>
    <dbReference type="NCBI Taxonomy" id="1121950"/>
    <lineage>
        <taxon>Bacteria</taxon>
        <taxon>Bacillati</taxon>
        <taxon>Bacillota</taxon>
        <taxon>Clostridia</taxon>
        <taxon>Lachnospirales</taxon>
        <taxon>Lachnospiraceae</taxon>
        <taxon>Hespellia</taxon>
    </lineage>
</organism>
<dbReference type="RefSeq" id="WP_143160765.1">
    <property type="nucleotide sequence ID" value="NZ_FQZY01000067.1"/>
</dbReference>
<evidence type="ECO:0000313" key="2">
    <source>
        <dbReference type="Proteomes" id="UP000184301"/>
    </source>
</evidence>
<dbReference type="OrthoDB" id="9798384at2"/>
<gene>
    <name evidence="1" type="ORF">SAMN02745243_03412</name>
</gene>
<dbReference type="Proteomes" id="UP000184301">
    <property type="component" value="Unassembled WGS sequence"/>
</dbReference>
<evidence type="ECO:0000313" key="1">
    <source>
        <dbReference type="EMBL" id="SHK64598.1"/>
    </source>
</evidence>
<proteinExistence type="predicted"/>
<sequence length="296" mass="34758">MKWKNIIQQYIFRQRYGINHKYKDGLFRLIFRDKHDLLQLYNAVSNTNYTDESNLLITTIDDVVYMGMKNDLSFIIGDTLNLYEHQSTYNPNMPLRGILYFADLYRAYIEEHDLDIYHRHLQELPFPQYIVFYNGTQDMPDRLEQKFSDSFKNTHGQTACLECTAIMLNINSGRNTDLFHKCRRLEEYSIFVRTVRQNLDLNMELEAAVNLAVDMCIQNDILADILTKNRAEVLNLILTEYNEKRHMKTIRDDGYQEGIQSEKLATAQKLLSMNWSIGEVADFTGLSESEVKSLDD</sequence>
<protein>
    <submittedName>
        <fullName evidence="1">Putative transposase, YhgA-like</fullName>
    </submittedName>
</protein>
<name>A0A1M6U691_9FIRM</name>
<dbReference type="AlphaFoldDB" id="A0A1M6U691"/>
<dbReference type="STRING" id="1121950.SAMN02745243_03412"/>
<reference evidence="1 2" key="1">
    <citation type="submission" date="2016-11" db="EMBL/GenBank/DDBJ databases">
        <authorList>
            <person name="Jaros S."/>
            <person name="Januszkiewicz K."/>
            <person name="Wedrychowicz H."/>
        </authorList>
    </citation>
    <scope>NUCLEOTIDE SEQUENCE [LARGE SCALE GENOMIC DNA]</scope>
    <source>
        <strain evidence="1 2">DSM 15480</strain>
    </source>
</reference>